<dbReference type="PANTHER" id="PTHR43247:SF1">
    <property type="entry name" value="PHOSPHOSERINE AMINOTRANSFERASE"/>
    <property type="match status" value="1"/>
</dbReference>
<keyword evidence="4 12" id="KW-0032">Aminotransferase</keyword>
<dbReference type="STRING" id="1123866.NT01SARS_0860"/>
<dbReference type="Gene3D" id="3.40.640.10">
    <property type="entry name" value="Type I PLP-dependent aspartate aminotransferase-like (Major domain)"/>
    <property type="match status" value="1"/>
</dbReference>
<feature type="modified residue" description="N6-(pyridoxal phosphate)lysine" evidence="12">
    <location>
        <position position="194"/>
    </location>
</feature>
<comment type="pathway">
    <text evidence="2 12 13">Amino-acid biosynthesis; L-serine biosynthesis; L-serine from 3-phospho-D-glycerate: step 2/3.</text>
</comment>
<protein>
    <recommendedName>
        <fullName evidence="12">Phosphoserine aminotransferase</fullName>
        <ecNumber evidence="12">2.6.1.52</ecNumber>
    </recommendedName>
    <alternativeName>
        <fullName evidence="12">Phosphohydroxythreonine aminotransferase</fullName>
        <shortName evidence="12">PSAT</shortName>
    </alternativeName>
</protein>
<evidence type="ECO:0000256" key="10">
    <source>
        <dbReference type="ARBA" id="ARBA00047630"/>
    </source>
</evidence>
<sequence>MRGWNFSAGPAAIPQEVIKEVQEELLEYNSSGASIIEIGHRTDIYSQVAEESKNDLIEILKIPNSHEVLFLQGGATHQFSMIPLNFRNMGNNADYVVSGTWSKKAADEASKLIDVNISASSENMSFSVFPKCSDWDISKHSSYVHYCPNETIQGIAMHEIPKIDKPLMADMTSVILSQPLDVSKFDLIYAGAQKNIGPAGLTIVIISKELMEKGDSSLPKILRYSEHSKANSMLNTPPTFSWYFAGKVFKWIKRSGGLDYFEALNKKKAEKLYDFIDSSDFYVNNLQKSQRSLMNVTFNLKNDDLNSSFLDESKANSLLNLKGHALVGGMRASIYNAMPEEGVTKLIQFMSEFESKYG</sequence>
<evidence type="ECO:0000256" key="4">
    <source>
        <dbReference type="ARBA" id="ARBA00022576"/>
    </source>
</evidence>
<dbReference type="AlphaFoldDB" id="J5KA78"/>
<evidence type="ECO:0000256" key="12">
    <source>
        <dbReference type="HAMAP-Rule" id="MF_00160"/>
    </source>
</evidence>
<comment type="function">
    <text evidence="12">Catalyzes the reversible conversion of 3-phosphohydroxypyruvate to phosphoserine and of 3-hydroxy-2-oxo-4-phosphonooxybutanoate to phosphohydroxythreonine.</text>
</comment>
<evidence type="ECO:0000256" key="1">
    <source>
        <dbReference type="ARBA" id="ARBA00004915"/>
    </source>
</evidence>
<dbReference type="GO" id="GO:0006564">
    <property type="term" value="P:L-serine biosynthetic process"/>
    <property type="evidence" value="ECO:0007669"/>
    <property type="project" value="UniProtKB-UniRule"/>
</dbReference>
<dbReference type="GO" id="GO:0008615">
    <property type="term" value="P:pyridoxine biosynthetic process"/>
    <property type="evidence" value="ECO:0007669"/>
    <property type="project" value="UniProtKB-UniRule"/>
</dbReference>
<dbReference type="InterPro" id="IPR022278">
    <property type="entry name" value="Pser_aminoTfrase"/>
</dbReference>
<evidence type="ECO:0000256" key="9">
    <source>
        <dbReference type="ARBA" id="ARBA00023299"/>
    </source>
</evidence>
<dbReference type="NCBIfam" id="NF003764">
    <property type="entry name" value="PRK05355.1"/>
    <property type="match status" value="1"/>
</dbReference>
<comment type="subcellular location">
    <subcellularLocation>
        <location evidence="12">Cytoplasm</location>
    </subcellularLocation>
</comment>
<feature type="binding site" evidence="12">
    <location>
        <position position="151"/>
    </location>
    <ligand>
        <name>pyridoxal 5'-phosphate</name>
        <dbReference type="ChEBI" id="CHEBI:597326"/>
    </ligand>
</feature>
<keyword evidence="7 12" id="KW-0663">Pyridoxal phosphate</keyword>
<dbReference type="SUPFAM" id="SSF53383">
    <property type="entry name" value="PLP-dependent transferases"/>
    <property type="match status" value="1"/>
</dbReference>
<feature type="binding site" evidence="12">
    <location>
        <position position="101"/>
    </location>
    <ligand>
        <name>pyridoxal 5'-phosphate</name>
        <dbReference type="ChEBI" id="CHEBI:597326"/>
    </ligand>
</feature>
<evidence type="ECO:0000313" key="15">
    <source>
        <dbReference type="EMBL" id="EJP71061.1"/>
    </source>
</evidence>
<dbReference type="Gene3D" id="3.90.1150.10">
    <property type="entry name" value="Aspartate Aminotransferase, domain 1"/>
    <property type="match status" value="1"/>
</dbReference>
<accession>J5KA78</accession>
<organism evidence="15 16">
    <name type="scientific">SAR86 cluster bacterium SAR86A</name>
    <dbReference type="NCBI Taxonomy" id="1123866"/>
    <lineage>
        <taxon>Bacteria</taxon>
        <taxon>Pseudomonadati</taxon>
        <taxon>Pseudomonadota</taxon>
        <taxon>Gammaproteobacteria</taxon>
        <taxon>SAR86 cluster</taxon>
    </lineage>
</organism>
<dbReference type="EC" id="2.6.1.52" evidence="12"/>
<evidence type="ECO:0000256" key="7">
    <source>
        <dbReference type="ARBA" id="ARBA00022898"/>
    </source>
</evidence>
<dbReference type="UniPathway" id="UPA00244">
    <property type="reaction ID" value="UER00311"/>
</dbReference>
<dbReference type="InterPro" id="IPR020578">
    <property type="entry name" value="Aminotrans_V_PyrdxlP_BS"/>
</dbReference>
<keyword evidence="6 12" id="KW-0808">Transferase</keyword>
<evidence type="ECO:0000256" key="13">
    <source>
        <dbReference type="RuleBase" id="RU004505"/>
    </source>
</evidence>
<dbReference type="InterPro" id="IPR015424">
    <property type="entry name" value="PyrdxlP-dep_Trfase"/>
</dbReference>
<name>J5KA78_9GAMM</name>
<comment type="caution">
    <text evidence="12">Lacks conserved residue(s) required for the propagation of feature annotation.</text>
</comment>
<feature type="domain" description="Aminotransferase class V" evidence="14">
    <location>
        <begin position="4"/>
        <end position="346"/>
    </location>
</feature>
<comment type="similarity">
    <text evidence="3 12">Belongs to the class-V pyridoxal-phosphate-dependent aminotransferase family. SerC subfamily.</text>
</comment>
<dbReference type="GO" id="GO:0030170">
    <property type="term" value="F:pyridoxal phosphate binding"/>
    <property type="evidence" value="ECO:0007669"/>
    <property type="project" value="UniProtKB-UniRule"/>
</dbReference>
<feature type="binding site" evidence="12">
    <location>
        <begin position="75"/>
        <end position="76"/>
    </location>
    <ligand>
        <name>pyridoxal 5'-phosphate</name>
        <dbReference type="ChEBI" id="CHEBI:597326"/>
    </ligand>
</feature>
<evidence type="ECO:0000256" key="2">
    <source>
        <dbReference type="ARBA" id="ARBA00005099"/>
    </source>
</evidence>
<dbReference type="FunFam" id="3.40.640.10:FF:000010">
    <property type="entry name" value="Phosphoserine aminotransferase"/>
    <property type="match status" value="1"/>
</dbReference>
<comment type="subunit">
    <text evidence="12">Homodimer.</text>
</comment>
<dbReference type="UniPathway" id="UPA00135">
    <property type="reaction ID" value="UER00197"/>
</dbReference>
<dbReference type="FunFam" id="3.90.1150.10:FF:000006">
    <property type="entry name" value="Phosphoserine aminotransferase"/>
    <property type="match status" value="1"/>
</dbReference>
<feature type="binding site" evidence="12">
    <location>
        <position position="41"/>
    </location>
    <ligand>
        <name>L-glutamate</name>
        <dbReference type="ChEBI" id="CHEBI:29985"/>
    </ligand>
</feature>
<feature type="binding site" evidence="12">
    <location>
        <position position="170"/>
    </location>
    <ligand>
        <name>pyridoxal 5'-phosphate</name>
        <dbReference type="ChEBI" id="CHEBI:597326"/>
    </ligand>
</feature>
<dbReference type="PIRSF" id="PIRSF000525">
    <property type="entry name" value="SerC"/>
    <property type="match status" value="1"/>
</dbReference>
<evidence type="ECO:0000256" key="11">
    <source>
        <dbReference type="ARBA" id="ARBA00049007"/>
    </source>
</evidence>
<dbReference type="EMBL" id="JH611157">
    <property type="protein sequence ID" value="EJP71061.1"/>
    <property type="molecule type" value="Genomic_DNA"/>
</dbReference>
<proteinExistence type="inferred from homology"/>
<dbReference type="GO" id="GO:0004648">
    <property type="term" value="F:O-phospho-L-serine:2-oxoglutarate aminotransferase activity"/>
    <property type="evidence" value="ECO:0007669"/>
    <property type="project" value="UniProtKB-UniRule"/>
</dbReference>
<comment type="pathway">
    <text evidence="1 12">Cofactor biosynthesis; pyridoxine 5'-phosphate biosynthesis; pyridoxine 5'-phosphate from D-erythrose 4-phosphate: step 3/5.</text>
</comment>
<dbReference type="InterPro" id="IPR015422">
    <property type="entry name" value="PyrdxlP-dep_Trfase_small"/>
</dbReference>
<dbReference type="Pfam" id="PF00266">
    <property type="entry name" value="Aminotran_5"/>
    <property type="match status" value="1"/>
</dbReference>
<dbReference type="HOGENOM" id="CLU_034866_0_2_6"/>
<reference evidence="15 16" key="1">
    <citation type="journal article" date="2012" name="ISME J.">
        <title>Genomic insights to SAR86, an abundant and uncultivated marine bacterial lineage.</title>
        <authorList>
            <person name="Dupont C.L."/>
            <person name="Rusch D.B."/>
            <person name="Yooseph S."/>
            <person name="Lombardo M.J."/>
            <person name="Richter R.A."/>
            <person name="Valas R."/>
            <person name="Novotny M."/>
            <person name="Yee-Greenbaum J."/>
            <person name="Selengut J.D."/>
            <person name="Haft D.H."/>
            <person name="Halpern A.L."/>
            <person name="Lasken R.S."/>
            <person name="Nealson K."/>
            <person name="Friedman R."/>
            <person name="Venter J.C."/>
        </authorList>
    </citation>
    <scope>NUCLEOTIDE SEQUENCE [LARGE SCALE GENOMIC DNA]</scope>
</reference>
<comment type="catalytic activity">
    <reaction evidence="11 12 13">
        <text>O-phospho-L-serine + 2-oxoglutarate = 3-phosphooxypyruvate + L-glutamate</text>
        <dbReference type="Rhea" id="RHEA:14329"/>
        <dbReference type="ChEBI" id="CHEBI:16810"/>
        <dbReference type="ChEBI" id="CHEBI:18110"/>
        <dbReference type="ChEBI" id="CHEBI:29985"/>
        <dbReference type="ChEBI" id="CHEBI:57524"/>
        <dbReference type="EC" id="2.6.1.52"/>
    </reaction>
</comment>
<keyword evidence="9 12" id="KW-0718">Serine biosynthesis</keyword>
<evidence type="ECO:0000256" key="6">
    <source>
        <dbReference type="ARBA" id="ARBA00022679"/>
    </source>
</evidence>
<evidence type="ECO:0000313" key="16">
    <source>
        <dbReference type="Proteomes" id="UP000010305"/>
    </source>
</evidence>
<evidence type="ECO:0000256" key="3">
    <source>
        <dbReference type="ARBA" id="ARBA00006904"/>
    </source>
</evidence>
<comment type="catalytic activity">
    <reaction evidence="10 12">
        <text>4-(phosphooxy)-L-threonine + 2-oxoglutarate = (R)-3-hydroxy-2-oxo-4-phosphooxybutanoate + L-glutamate</text>
        <dbReference type="Rhea" id="RHEA:16573"/>
        <dbReference type="ChEBI" id="CHEBI:16810"/>
        <dbReference type="ChEBI" id="CHEBI:29985"/>
        <dbReference type="ChEBI" id="CHEBI:58452"/>
        <dbReference type="ChEBI" id="CHEBI:58538"/>
        <dbReference type="EC" id="2.6.1.52"/>
    </reaction>
</comment>
<feature type="binding site" evidence="12">
    <location>
        <position position="193"/>
    </location>
    <ligand>
        <name>pyridoxal 5'-phosphate</name>
        <dbReference type="ChEBI" id="CHEBI:597326"/>
    </ligand>
</feature>
<dbReference type="PANTHER" id="PTHR43247">
    <property type="entry name" value="PHOSPHOSERINE AMINOTRANSFERASE"/>
    <property type="match status" value="1"/>
</dbReference>
<evidence type="ECO:0000256" key="8">
    <source>
        <dbReference type="ARBA" id="ARBA00023096"/>
    </source>
</evidence>
<gene>
    <name evidence="12 15" type="primary">serC</name>
    <name evidence="15" type="ORF">NT01SARS_0860</name>
</gene>
<dbReference type="HAMAP" id="MF_00160">
    <property type="entry name" value="SerC_aminotrans_5"/>
    <property type="match status" value="1"/>
</dbReference>
<keyword evidence="5 12" id="KW-0028">Amino-acid biosynthesis</keyword>
<feature type="binding site" evidence="12">
    <location>
        <begin position="235"/>
        <end position="236"/>
    </location>
    <ligand>
        <name>pyridoxal 5'-phosphate</name>
        <dbReference type="ChEBI" id="CHEBI:597326"/>
    </ligand>
</feature>
<dbReference type="NCBIfam" id="TIGR01364">
    <property type="entry name" value="serC_1"/>
    <property type="match status" value="1"/>
</dbReference>
<dbReference type="Proteomes" id="UP000010305">
    <property type="component" value="Unassembled WGS sequence"/>
</dbReference>
<evidence type="ECO:0000256" key="5">
    <source>
        <dbReference type="ARBA" id="ARBA00022605"/>
    </source>
</evidence>
<dbReference type="InterPro" id="IPR015421">
    <property type="entry name" value="PyrdxlP-dep_Trfase_major"/>
</dbReference>
<keyword evidence="12" id="KW-0963">Cytoplasm</keyword>
<comment type="cofactor">
    <cofactor evidence="12">
        <name>pyridoxal 5'-phosphate</name>
        <dbReference type="ChEBI" id="CHEBI:597326"/>
    </cofactor>
    <text evidence="12">Binds 1 pyridoxal phosphate per subunit.</text>
</comment>
<dbReference type="PROSITE" id="PS00595">
    <property type="entry name" value="AA_TRANSFER_CLASS_5"/>
    <property type="match status" value="1"/>
</dbReference>
<dbReference type="InterPro" id="IPR000192">
    <property type="entry name" value="Aminotrans_V_dom"/>
</dbReference>
<dbReference type="GO" id="GO:0005737">
    <property type="term" value="C:cytoplasm"/>
    <property type="evidence" value="ECO:0007669"/>
    <property type="project" value="UniProtKB-SubCell"/>
</dbReference>
<evidence type="ECO:0000259" key="14">
    <source>
        <dbReference type="Pfam" id="PF00266"/>
    </source>
</evidence>
<keyword evidence="8 12" id="KW-0664">Pyridoxine biosynthesis</keyword>